<dbReference type="HOGENOM" id="CLU_605677_0_0_1"/>
<gene>
    <name evidence="2" type="ORF">PIIN_09944</name>
</gene>
<dbReference type="InParanoid" id="G4TXA5"/>
<dbReference type="EMBL" id="CAFZ01000561">
    <property type="protein sequence ID" value="CCA75948.1"/>
    <property type="molecule type" value="Genomic_DNA"/>
</dbReference>
<comment type="caution">
    <text evidence="2">The sequence shown here is derived from an EMBL/GenBank/DDBJ whole genome shotgun (WGS) entry which is preliminary data.</text>
</comment>
<dbReference type="AlphaFoldDB" id="G4TXA5"/>
<name>G4TXA5_SERID</name>
<dbReference type="InterPro" id="IPR001810">
    <property type="entry name" value="F-box_dom"/>
</dbReference>
<organism evidence="2 3">
    <name type="scientific">Serendipita indica (strain DSM 11827)</name>
    <name type="common">Root endophyte fungus</name>
    <name type="synonym">Piriformospora indica</name>
    <dbReference type="NCBI Taxonomy" id="1109443"/>
    <lineage>
        <taxon>Eukaryota</taxon>
        <taxon>Fungi</taxon>
        <taxon>Dikarya</taxon>
        <taxon>Basidiomycota</taxon>
        <taxon>Agaricomycotina</taxon>
        <taxon>Agaricomycetes</taxon>
        <taxon>Sebacinales</taxon>
        <taxon>Serendipitaceae</taxon>
        <taxon>Serendipita</taxon>
    </lineage>
</organism>
<accession>G4TXA5</accession>
<evidence type="ECO:0000313" key="2">
    <source>
        <dbReference type="EMBL" id="CCA75948.1"/>
    </source>
</evidence>
<reference evidence="2 3" key="1">
    <citation type="journal article" date="2011" name="PLoS Pathog.">
        <title>Endophytic Life Strategies Decoded by Genome and Transcriptome Analyses of the Mutualistic Root Symbiont Piriformospora indica.</title>
        <authorList>
            <person name="Zuccaro A."/>
            <person name="Lahrmann U."/>
            <person name="Guldener U."/>
            <person name="Langen G."/>
            <person name="Pfiffi S."/>
            <person name="Biedenkopf D."/>
            <person name="Wong P."/>
            <person name="Samans B."/>
            <person name="Grimm C."/>
            <person name="Basiewicz M."/>
            <person name="Murat C."/>
            <person name="Martin F."/>
            <person name="Kogel K.H."/>
        </authorList>
    </citation>
    <scope>NUCLEOTIDE SEQUENCE [LARGE SCALE GENOMIC DNA]</scope>
    <source>
        <strain evidence="2 3">DSM 11827</strain>
    </source>
</reference>
<sequence length="398" mass="45557">MERIPSEILGNILEYLVLLNYSPWHFTLINRLWRTCALETPTLWAKISLYSSRYGDIKYNGNFEGDLIELWKTHAGTRAISKGNVTICCDGAQLRDALQRAKSVPVSFEVHADKISYDEPWDISDEYFRDLRIESLSLIMAPVQQMYGAPFYLLWQIVSQSSVSTMERLVFPAQFSLPSVFSSRLDAFAYKLNKLELGPHQIDVLTYYDAQWKERIEHLDIWPENYTIPPPNSTVGAWANLVSLYFGAGSWPHCTSSALEFHRLETLKINGNFYHLDVLYLPALQTPDTGWLNALNVPALRQVTIQLQNASSAEPVLIAPSPIETLILDVTNPKKFTKDSLRTMSSLKYVCVEKWGGASSWEQQLLAMFFQDSDESCPQLEWVEFIKARRTKTRSPRI</sequence>
<evidence type="ECO:0000313" key="3">
    <source>
        <dbReference type="Proteomes" id="UP000007148"/>
    </source>
</evidence>
<proteinExistence type="predicted"/>
<evidence type="ECO:0000259" key="1">
    <source>
        <dbReference type="PROSITE" id="PS50181"/>
    </source>
</evidence>
<dbReference type="OrthoDB" id="3229088at2759"/>
<dbReference type="Proteomes" id="UP000007148">
    <property type="component" value="Unassembled WGS sequence"/>
</dbReference>
<protein>
    <recommendedName>
        <fullName evidence="1">F-box domain-containing protein</fullName>
    </recommendedName>
</protein>
<dbReference type="PROSITE" id="PS50181">
    <property type="entry name" value="FBOX"/>
    <property type="match status" value="1"/>
</dbReference>
<feature type="domain" description="F-box" evidence="1">
    <location>
        <begin position="1"/>
        <end position="47"/>
    </location>
</feature>
<keyword evidence="3" id="KW-1185">Reference proteome</keyword>